<evidence type="ECO:0000313" key="3">
    <source>
        <dbReference type="Proteomes" id="UP000694395"/>
    </source>
</evidence>
<protein>
    <recommendedName>
        <fullName evidence="1">Reverse transcriptase domain-containing protein</fullName>
    </recommendedName>
</protein>
<dbReference type="Pfam" id="PF00078">
    <property type="entry name" value="RVT_1"/>
    <property type="match status" value="1"/>
</dbReference>
<sequence>MENKSTSSQLPTALRLGNTVTADKSTIIENFNKHFSTAGHAFHLATPTPVNCPALFTETRPSPHYFSFTQIQIADVLKELQNLDPYKSAGLDNLDPLFLKLSAEIVATPITSLFNLSFVLSEIPKDWKAATVIPLFKGSDTLDPNCYWLTSILPCLSKVFESQVNKKITDHFESHRTFSAMQSGFRVGYGCTSATFKVLNDIITAIDKRQYCAAVFIDLAKAFDSVNHHILIGRLDSLGFSNDCLAWFTNYFSYRVQCVKSEGLLSGPLAVSMGVPQGSILGPTLFSAYINDVALAAGDSLIHLYADNTILYTSGPSLNTVLTNLQTSFYIMQLSFHGLQLLLNASKTKCMLFNRSLPASARLSSITTLDGSDLEYVDIYKYLGVWLDCKLSFQTHIKHLQSKIKSRIGFLYRNKASFTHAAKHTLIN</sequence>
<reference evidence="2" key="3">
    <citation type="submission" date="2025-09" db="UniProtKB">
        <authorList>
            <consortium name="Ensembl"/>
        </authorList>
    </citation>
    <scope>IDENTIFICATION</scope>
</reference>
<dbReference type="Ensembl" id="ENSOMYT00000108296.2">
    <property type="protein sequence ID" value="ENSOMYP00000099785.2"/>
    <property type="gene ID" value="ENSOMYG00000045207.2"/>
</dbReference>
<dbReference type="SUPFAM" id="SSF56672">
    <property type="entry name" value="DNA/RNA polymerases"/>
    <property type="match status" value="1"/>
</dbReference>
<dbReference type="GeneTree" id="ENSGT01030000234565"/>
<dbReference type="AlphaFoldDB" id="A0A8C7WGU9"/>
<proteinExistence type="predicted"/>
<dbReference type="InterPro" id="IPR043502">
    <property type="entry name" value="DNA/RNA_pol_sf"/>
</dbReference>
<dbReference type="PROSITE" id="PS50878">
    <property type="entry name" value="RT_POL"/>
    <property type="match status" value="1"/>
</dbReference>
<evidence type="ECO:0000313" key="2">
    <source>
        <dbReference type="Ensembl" id="ENSOMYP00000099785.2"/>
    </source>
</evidence>
<dbReference type="CDD" id="cd01650">
    <property type="entry name" value="RT_nLTR_like"/>
    <property type="match status" value="1"/>
</dbReference>
<dbReference type="PANTHER" id="PTHR33332">
    <property type="entry name" value="REVERSE TRANSCRIPTASE DOMAIN-CONTAINING PROTEIN"/>
    <property type="match status" value="1"/>
</dbReference>
<keyword evidence="3" id="KW-1185">Reference proteome</keyword>
<dbReference type="Proteomes" id="UP000694395">
    <property type="component" value="Chromosome 8"/>
</dbReference>
<name>A0A8C7WGU9_ONCMY</name>
<organism evidence="2 3">
    <name type="scientific">Oncorhynchus mykiss</name>
    <name type="common">Rainbow trout</name>
    <name type="synonym">Salmo gairdneri</name>
    <dbReference type="NCBI Taxonomy" id="8022"/>
    <lineage>
        <taxon>Eukaryota</taxon>
        <taxon>Metazoa</taxon>
        <taxon>Chordata</taxon>
        <taxon>Craniata</taxon>
        <taxon>Vertebrata</taxon>
        <taxon>Euteleostomi</taxon>
        <taxon>Actinopterygii</taxon>
        <taxon>Neopterygii</taxon>
        <taxon>Teleostei</taxon>
        <taxon>Protacanthopterygii</taxon>
        <taxon>Salmoniformes</taxon>
        <taxon>Salmonidae</taxon>
        <taxon>Salmoninae</taxon>
        <taxon>Oncorhynchus</taxon>
    </lineage>
</organism>
<accession>A0A8C7WGU9</accession>
<dbReference type="InterPro" id="IPR000477">
    <property type="entry name" value="RT_dom"/>
</dbReference>
<reference evidence="2" key="2">
    <citation type="submission" date="2025-08" db="UniProtKB">
        <authorList>
            <consortium name="Ensembl"/>
        </authorList>
    </citation>
    <scope>IDENTIFICATION</scope>
</reference>
<reference evidence="2" key="1">
    <citation type="submission" date="2020-07" db="EMBL/GenBank/DDBJ databases">
        <title>A long reads based de novo assembly of the rainbow trout Arlee double haploid line genome.</title>
        <authorList>
            <person name="Gao G."/>
            <person name="Palti Y."/>
        </authorList>
    </citation>
    <scope>NUCLEOTIDE SEQUENCE [LARGE SCALE GENOMIC DNA]</scope>
</reference>
<feature type="domain" description="Reverse transcriptase" evidence="1">
    <location>
        <begin position="116"/>
        <end position="387"/>
    </location>
</feature>
<evidence type="ECO:0000259" key="1">
    <source>
        <dbReference type="PROSITE" id="PS50878"/>
    </source>
</evidence>